<feature type="domain" description="ABC transmembrane type-1" evidence="7">
    <location>
        <begin position="66"/>
        <end position="247"/>
    </location>
</feature>
<dbReference type="PROSITE" id="PS50928">
    <property type="entry name" value="ABC_TM1"/>
    <property type="match status" value="1"/>
</dbReference>
<comment type="caution">
    <text evidence="8">The sequence shown here is derived from an EMBL/GenBank/DDBJ whole genome shotgun (WGS) entry which is preliminary data.</text>
</comment>
<dbReference type="EMBL" id="JAVDPW010000003">
    <property type="protein sequence ID" value="MDR6289785.1"/>
    <property type="molecule type" value="Genomic_DNA"/>
</dbReference>
<dbReference type="PANTHER" id="PTHR30177">
    <property type="entry name" value="GLYCINE BETAINE/L-PROLINE TRANSPORT SYSTEM PERMEASE PROTEIN PROW"/>
    <property type="match status" value="1"/>
</dbReference>
<dbReference type="InterPro" id="IPR000515">
    <property type="entry name" value="MetI-like"/>
</dbReference>
<comment type="subcellular location">
    <subcellularLocation>
        <location evidence="1 6">Cell membrane</location>
        <topology evidence="1 6">Multi-pass membrane protein</topology>
    </subcellularLocation>
</comment>
<dbReference type="PANTHER" id="PTHR30177:SF32">
    <property type="entry name" value="GLYCINE BETAINE UPTAKE SYSTEM PERMEASE PROTEIN YEHW"/>
    <property type="match status" value="1"/>
</dbReference>
<feature type="transmembrane region" description="Helical" evidence="6">
    <location>
        <begin position="112"/>
        <end position="140"/>
    </location>
</feature>
<keyword evidence="9" id="KW-1185">Reference proteome</keyword>
<evidence type="ECO:0000256" key="2">
    <source>
        <dbReference type="ARBA" id="ARBA00022448"/>
    </source>
</evidence>
<dbReference type="InterPro" id="IPR035906">
    <property type="entry name" value="MetI-like_sf"/>
</dbReference>
<name>A0ABU1JQG6_9PROT</name>
<evidence type="ECO:0000256" key="5">
    <source>
        <dbReference type="ARBA" id="ARBA00023136"/>
    </source>
</evidence>
<evidence type="ECO:0000313" key="8">
    <source>
        <dbReference type="EMBL" id="MDR6289785.1"/>
    </source>
</evidence>
<keyword evidence="2 6" id="KW-0813">Transport</keyword>
<comment type="similarity">
    <text evidence="6">Belongs to the binding-protein-dependent transport system permease family.</text>
</comment>
<dbReference type="CDD" id="cd06261">
    <property type="entry name" value="TM_PBP2"/>
    <property type="match status" value="1"/>
</dbReference>
<dbReference type="Proteomes" id="UP001262410">
    <property type="component" value="Unassembled WGS sequence"/>
</dbReference>
<protein>
    <submittedName>
        <fullName evidence="8">Osmoprotectant transport system permease protein</fullName>
    </submittedName>
</protein>
<feature type="transmembrane region" description="Helical" evidence="6">
    <location>
        <begin position="61"/>
        <end position="91"/>
    </location>
</feature>
<dbReference type="Gene3D" id="1.10.3720.10">
    <property type="entry name" value="MetI-like"/>
    <property type="match status" value="1"/>
</dbReference>
<feature type="transmembrane region" description="Helical" evidence="6">
    <location>
        <begin position="24"/>
        <end position="41"/>
    </location>
</feature>
<evidence type="ECO:0000256" key="4">
    <source>
        <dbReference type="ARBA" id="ARBA00022989"/>
    </source>
</evidence>
<dbReference type="RefSeq" id="WP_309794073.1">
    <property type="nucleotide sequence ID" value="NZ_JAVDPW010000003.1"/>
</dbReference>
<keyword evidence="4 6" id="KW-1133">Transmembrane helix</keyword>
<sequence>MTLAAPPAALAPPRPGWRPWRDPLLWLALGFAVLVFGLPWAKPIFAAWFPQLERPLYEADSFPALVVAHVVLVGASSAIAIVVAVAAGIFVTRPAGAEFRGLVETVTTMGQTFPPVAVLAIAVPLLGFGAWPALIALSLYGLLPVLENTIAGLEQVSPAALEAAEGMGMGATRRLVSVELPLAAPVIMAGIRTSVTINIGTAAIASTVGARTLGTPIIVGLNGNNLAYVIQGALVVGTLAVLVDLALGRLTQALQSWKRA</sequence>
<evidence type="ECO:0000259" key="7">
    <source>
        <dbReference type="PROSITE" id="PS50928"/>
    </source>
</evidence>
<accession>A0ABU1JQG6</accession>
<reference evidence="8 9" key="1">
    <citation type="submission" date="2023-07" db="EMBL/GenBank/DDBJ databases">
        <title>Sorghum-associated microbial communities from plants grown in Nebraska, USA.</title>
        <authorList>
            <person name="Schachtman D."/>
        </authorList>
    </citation>
    <scope>NUCLEOTIDE SEQUENCE [LARGE SCALE GENOMIC DNA]</scope>
    <source>
        <strain evidence="8 9">584</strain>
    </source>
</reference>
<evidence type="ECO:0000256" key="1">
    <source>
        <dbReference type="ARBA" id="ARBA00004651"/>
    </source>
</evidence>
<evidence type="ECO:0000256" key="6">
    <source>
        <dbReference type="RuleBase" id="RU363032"/>
    </source>
</evidence>
<keyword evidence="5 6" id="KW-0472">Membrane</keyword>
<dbReference type="SUPFAM" id="SSF161098">
    <property type="entry name" value="MetI-like"/>
    <property type="match status" value="1"/>
</dbReference>
<dbReference type="InterPro" id="IPR051204">
    <property type="entry name" value="ABC_transp_perm/SBD"/>
</dbReference>
<evidence type="ECO:0000256" key="3">
    <source>
        <dbReference type="ARBA" id="ARBA00022692"/>
    </source>
</evidence>
<feature type="transmembrane region" description="Helical" evidence="6">
    <location>
        <begin position="226"/>
        <end position="247"/>
    </location>
</feature>
<organism evidence="8 9">
    <name type="scientific">Inquilinus ginsengisoli</name>
    <dbReference type="NCBI Taxonomy" id="363840"/>
    <lineage>
        <taxon>Bacteria</taxon>
        <taxon>Pseudomonadati</taxon>
        <taxon>Pseudomonadota</taxon>
        <taxon>Alphaproteobacteria</taxon>
        <taxon>Rhodospirillales</taxon>
        <taxon>Rhodospirillaceae</taxon>
        <taxon>Inquilinus</taxon>
    </lineage>
</organism>
<keyword evidence="3 6" id="KW-0812">Transmembrane</keyword>
<proteinExistence type="inferred from homology"/>
<gene>
    <name evidence="8" type="ORF">E9232_002300</name>
</gene>
<evidence type="ECO:0000313" key="9">
    <source>
        <dbReference type="Proteomes" id="UP001262410"/>
    </source>
</evidence>
<dbReference type="Pfam" id="PF00528">
    <property type="entry name" value="BPD_transp_1"/>
    <property type="match status" value="1"/>
</dbReference>